<dbReference type="Proteomes" id="UP000185680">
    <property type="component" value="Chromosome"/>
</dbReference>
<evidence type="ECO:0000313" key="3">
    <source>
        <dbReference type="Proteomes" id="UP000185657"/>
    </source>
</evidence>
<dbReference type="OrthoDB" id="8536890at2"/>
<evidence type="ECO:0008006" key="5">
    <source>
        <dbReference type="Google" id="ProtNLM"/>
    </source>
</evidence>
<name>A0A167GLH4_9BURK</name>
<reference evidence="1 4" key="2">
    <citation type="submission" date="2016-10" db="EMBL/GenBank/DDBJ databases">
        <title>Hydorgenophaga sp. LPB0072 isolated from gastropod.</title>
        <authorList>
            <person name="Kim E."/>
            <person name="Yi H."/>
        </authorList>
    </citation>
    <scope>NUCLEOTIDE SEQUENCE [LARGE SCALE GENOMIC DNA]</scope>
    <source>
        <strain evidence="1 4">LPB0072</strain>
    </source>
</reference>
<gene>
    <name evidence="1" type="ORF">LPB072_20190</name>
    <name evidence="2" type="ORF">LPB72_20360</name>
</gene>
<accession>A0A167GLH4</accession>
<evidence type="ECO:0000313" key="4">
    <source>
        <dbReference type="Proteomes" id="UP000185680"/>
    </source>
</evidence>
<dbReference type="Proteomes" id="UP000185657">
    <property type="component" value="Unassembled WGS sequence"/>
</dbReference>
<reference evidence="2 3" key="1">
    <citation type="submission" date="2016-02" db="EMBL/GenBank/DDBJ databases">
        <title>Draft genome sequence of Hydrogenophaga sp. LPB0072.</title>
        <authorList>
            <person name="Shin S.-K."/>
            <person name="Yi H."/>
        </authorList>
    </citation>
    <scope>NUCLEOTIDE SEQUENCE [LARGE SCALE GENOMIC DNA]</scope>
    <source>
        <strain evidence="2 3">LPB0072</strain>
    </source>
</reference>
<evidence type="ECO:0000313" key="2">
    <source>
        <dbReference type="EMBL" id="OAD39618.1"/>
    </source>
</evidence>
<evidence type="ECO:0000313" key="1">
    <source>
        <dbReference type="EMBL" id="AOW14790.1"/>
    </source>
</evidence>
<dbReference type="RefSeq" id="WP_066095572.1">
    <property type="nucleotide sequence ID" value="NZ_CP017476.1"/>
</dbReference>
<dbReference type="EMBL" id="CP017476">
    <property type="protein sequence ID" value="AOW14790.1"/>
    <property type="molecule type" value="Genomic_DNA"/>
</dbReference>
<keyword evidence="3" id="KW-1185">Reference proteome</keyword>
<dbReference type="KEGG" id="hyl:LPB072_20190"/>
<proteinExistence type="predicted"/>
<sequence>MHPSQHQVIHIHPEAPAKPPLGAPCNGCGLCCLAEPCPLGQVISRKRSGACDALRWSDADALYRCGVLTDAEGVLGRRWRWVAPVLRRLARRWIAAGVGCDATLEGERQV</sequence>
<dbReference type="STRING" id="1763535.LPB072_20190"/>
<organism evidence="1 4">
    <name type="scientific">Hydrogenophaga crassostreae</name>
    <dbReference type="NCBI Taxonomy" id="1763535"/>
    <lineage>
        <taxon>Bacteria</taxon>
        <taxon>Pseudomonadati</taxon>
        <taxon>Pseudomonadota</taxon>
        <taxon>Betaproteobacteria</taxon>
        <taxon>Burkholderiales</taxon>
        <taxon>Comamonadaceae</taxon>
        <taxon>Hydrogenophaga</taxon>
    </lineage>
</organism>
<dbReference type="EMBL" id="LVWD01000041">
    <property type="protein sequence ID" value="OAD39618.1"/>
    <property type="molecule type" value="Genomic_DNA"/>
</dbReference>
<dbReference type="AlphaFoldDB" id="A0A167GLH4"/>
<protein>
    <recommendedName>
        <fullName evidence="5">4Fe-4S ferredoxin-type domain-containing protein</fullName>
    </recommendedName>
</protein>